<feature type="compositionally biased region" description="Basic and acidic residues" evidence="1">
    <location>
        <begin position="875"/>
        <end position="991"/>
    </location>
</feature>
<feature type="region of interest" description="Disordered" evidence="1">
    <location>
        <begin position="1"/>
        <end position="34"/>
    </location>
</feature>
<dbReference type="PANTHER" id="PTHR47483:SF1">
    <property type="entry name" value="BETA-ARABINOFURANOSYLTRANSFERASE RAY1"/>
    <property type="match status" value="1"/>
</dbReference>
<dbReference type="EMBL" id="JAQIZT010000008">
    <property type="protein sequence ID" value="KAJ6988911.1"/>
    <property type="molecule type" value="Genomic_DNA"/>
</dbReference>
<dbReference type="InterPro" id="IPR044575">
    <property type="entry name" value="RAY1-like"/>
</dbReference>
<feature type="region of interest" description="Disordered" evidence="1">
    <location>
        <begin position="701"/>
        <end position="722"/>
    </location>
</feature>
<feature type="region of interest" description="Disordered" evidence="1">
    <location>
        <begin position="75"/>
        <end position="211"/>
    </location>
</feature>
<dbReference type="PANTHER" id="PTHR47483">
    <property type="entry name" value="BETA-ARABINOFURANOSYLTRANSFERASE RAY1"/>
    <property type="match status" value="1"/>
</dbReference>
<evidence type="ECO:0000313" key="3">
    <source>
        <dbReference type="EMBL" id="KAJ6988911.1"/>
    </source>
</evidence>
<keyword evidence="4" id="KW-1185">Reference proteome</keyword>
<evidence type="ECO:0000256" key="1">
    <source>
        <dbReference type="SAM" id="MobiDB-lite"/>
    </source>
</evidence>
<comment type="caution">
    <text evidence="3">The sequence shown here is derived from an EMBL/GenBank/DDBJ whole genome shotgun (WGS) entry which is preliminary data.</text>
</comment>
<feature type="compositionally biased region" description="Pro residues" evidence="1">
    <location>
        <begin position="92"/>
        <end position="110"/>
    </location>
</feature>
<feature type="region of interest" description="Disordered" evidence="1">
    <location>
        <begin position="302"/>
        <end position="355"/>
    </location>
</feature>
<gene>
    <name evidence="3" type="ORF">NC653_021725</name>
</gene>
<dbReference type="Pfam" id="PF03407">
    <property type="entry name" value="Nucleotid_trans"/>
    <property type="match status" value="1"/>
</dbReference>
<dbReference type="InterPro" id="IPR005069">
    <property type="entry name" value="Nucl-diP-sugar_transferase"/>
</dbReference>
<dbReference type="Proteomes" id="UP001164929">
    <property type="component" value="Chromosome 8"/>
</dbReference>
<feature type="compositionally biased region" description="Pro residues" evidence="1">
    <location>
        <begin position="180"/>
        <end position="191"/>
    </location>
</feature>
<feature type="region of interest" description="Disordered" evidence="1">
    <location>
        <begin position="777"/>
        <end position="798"/>
    </location>
</feature>
<feature type="compositionally biased region" description="Basic and acidic residues" evidence="1">
    <location>
        <begin position="842"/>
        <end position="855"/>
    </location>
</feature>
<feature type="compositionally biased region" description="Pro residues" evidence="1">
    <location>
        <begin position="141"/>
        <end position="165"/>
    </location>
</feature>
<accession>A0AAD6QE07</accession>
<feature type="compositionally biased region" description="Polar residues" evidence="1">
    <location>
        <begin position="600"/>
        <end position="610"/>
    </location>
</feature>
<name>A0AAD6QE07_9ROSI</name>
<feature type="compositionally biased region" description="Polar residues" evidence="1">
    <location>
        <begin position="302"/>
        <end position="312"/>
    </location>
</feature>
<feature type="domain" description="Nucleotide-diphospho-sugar transferase" evidence="2">
    <location>
        <begin position="1630"/>
        <end position="1834"/>
    </location>
</feature>
<evidence type="ECO:0000259" key="2">
    <source>
        <dbReference type="Pfam" id="PF03407"/>
    </source>
</evidence>
<protein>
    <recommendedName>
        <fullName evidence="2">Nucleotide-diphospho-sugar transferase domain-containing protein</fullName>
    </recommendedName>
</protein>
<feature type="region of interest" description="Disordered" evidence="1">
    <location>
        <begin position="572"/>
        <end position="620"/>
    </location>
</feature>
<dbReference type="GO" id="GO:0016757">
    <property type="term" value="F:glycosyltransferase activity"/>
    <property type="evidence" value="ECO:0007669"/>
    <property type="project" value="InterPro"/>
</dbReference>
<feature type="compositionally biased region" description="Polar residues" evidence="1">
    <location>
        <begin position="130"/>
        <end position="140"/>
    </location>
</feature>
<reference evidence="3" key="1">
    <citation type="journal article" date="2023" name="Mol. Ecol. Resour.">
        <title>Chromosome-level genome assembly of a triploid poplar Populus alba 'Berolinensis'.</title>
        <authorList>
            <person name="Chen S."/>
            <person name="Yu Y."/>
            <person name="Wang X."/>
            <person name="Wang S."/>
            <person name="Zhang T."/>
            <person name="Zhou Y."/>
            <person name="He R."/>
            <person name="Meng N."/>
            <person name="Wang Y."/>
            <person name="Liu W."/>
            <person name="Liu Z."/>
            <person name="Liu J."/>
            <person name="Guo Q."/>
            <person name="Huang H."/>
            <person name="Sederoff R.R."/>
            <person name="Wang G."/>
            <person name="Qu G."/>
            <person name="Chen S."/>
        </authorList>
    </citation>
    <scope>NUCLEOTIDE SEQUENCE</scope>
    <source>
        <strain evidence="3">SC-2020</strain>
    </source>
</reference>
<feature type="compositionally biased region" description="Low complexity" evidence="1">
    <location>
        <begin position="166"/>
        <end position="179"/>
    </location>
</feature>
<feature type="compositionally biased region" description="Polar residues" evidence="1">
    <location>
        <begin position="325"/>
        <end position="346"/>
    </location>
</feature>
<proteinExistence type="predicted"/>
<organism evidence="3 4">
    <name type="scientific">Populus alba x Populus x berolinensis</name>
    <dbReference type="NCBI Taxonomy" id="444605"/>
    <lineage>
        <taxon>Eukaryota</taxon>
        <taxon>Viridiplantae</taxon>
        <taxon>Streptophyta</taxon>
        <taxon>Embryophyta</taxon>
        <taxon>Tracheophyta</taxon>
        <taxon>Spermatophyta</taxon>
        <taxon>Magnoliopsida</taxon>
        <taxon>eudicotyledons</taxon>
        <taxon>Gunneridae</taxon>
        <taxon>Pentapetalae</taxon>
        <taxon>rosids</taxon>
        <taxon>fabids</taxon>
        <taxon>Malpighiales</taxon>
        <taxon>Salicaceae</taxon>
        <taxon>Saliceae</taxon>
        <taxon>Populus</taxon>
    </lineage>
</organism>
<feature type="region of interest" description="Disordered" evidence="1">
    <location>
        <begin position="228"/>
        <end position="251"/>
    </location>
</feature>
<feature type="compositionally biased region" description="Polar residues" evidence="1">
    <location>
        <begin position="192"/>
        <end position="205"/>
    </location>
</feature>
<feature type="region of interest" description="Disordered" evidence="1">
    <location>
        <begin position="842"/>
        <end position="1019"/>
    </location>
</feature>
<sequence>MKVKEERKRGGLVQAHLGRAQPKPKPRPSLSRFQSKTALRFVVVGIQTVSRKRNPCLSLFKAIILLKPQGERVKDPKMDAYQQQQQHLGYMRPPPPPQQQQQQVPPPPADPYHHYHQYQQRPPLPQQPQGGTSWYSNPFQYNPPPPSHSVSPPLPQQWPPPPPSSSYPYPTHLPPQSHHFPPPRPHVPPPTQAHSQEWGNPNWEQHQAWEYPSGRNHVEDWAAKARAWAATKNGASEDQHPQSPFTTVGRSEEQSWYYDQNPQTVDTHYQGVQQQPFPATTYQQFPVSAAPHQLPVAYPQENASFNMGQPSHVSDRPQPYLGGAATSNASPSVHQQEVPSSYSSVTGKEETGDPKEQLYRSLPLPISSAQEGQHHLPPSLPAIGRSVLTEQPFAYSNQAANPTADLSNQPLEFAPGFSCDHDPHAQLSYAAHHDSVGTVKGIGSAAPMPSISSWTPAVTTGVVYPPALPPGPQRSYTDVLKATMFILKDPTIVPSSVSGHAAPPFGNFPGTSFQPPISPAGVPYGLSAGNALHPTGGFADAYGVSNISERPKKASVPNWLKEEIIKKASVMTRSSLEHPREEIESMDEEGVDKSFEKGNQAGSKSIGSPRSTEEEDDDEDYVEAARTAAINQEIKRILTEVLLKVTDELFDEIATKVLDEDDLIIEVEHQPVTSNHKVPSPSHPAISTPKASAKVLVPVRTKESENEDVNEKSSSSSHGNVLGLVNYASDEDDEIESSSISNSRKNPVPQLLAIPESAEDMNDAAENGNSQVELEKNSGVTNIESDLSKTSSVGSDNKINGAFSELSEHAHSKVVSGVRHVEISVNGEKILESNNKAVPKATIEENAKIESERIGESVNVEKPVVDYSQARGTRARPDQDSRHESRSSGSMADEKGDDGHRRHDGKHSSKEKTGDLNGSKEKKRERKDKTGESAKEPESRRRSSHPEAKEDRKDAEKLHRSSVKEDATRKRDHSKEKEEDRARHKPTSDSSKHKRTRSSSISSRGRNSKDNDSSDEASDDSKSVDAYILLCTAGNIPGNDVLHHHLSDLEEDKYRGHLIASILSAGILPTLLLRPQGEGDQDPNHLSGDTNDLSEGFLGMIQALKWKAILFEGSNESYLNSGSGFNSLAHAAGNFVVQHLSFSAFITEHEDNLCAFHGMQMGLWWVWLYGFLLIGLSLYATQRLPSFKLTRPQNFNHEGLSPPTITIFSAPTDPFAASADSKQSLAIRSWLALSPQIVVVLFTQHPSFASAFGSRVLVDSTIDFTFLGTPFFHSMLEKSRLFTTDIAVFVDPQTVLLPDLISTLNYAYELDRDWLLVASLRNVSYFPFHLDDTGEHWLRDDGQRVRRQELQEILGHHWEWNHCEDRMLMAWNNRNLPLHNGVLPPFLYGKGIHNHWVVNEAVSSELRLVFDASSTISCLSLNYPEHWSELPVRGSSVLEIENRSWEEGGNSHLGALYGSMFFREINYSGLVNLLNCEGQYLFADITEDSVYPSVCQTGSGWTRRVLRSCTQRKKMVSAENVKSQNRTLNCSMRDKLKSSESLDFPFSLESLLSITADENKTLVLAVAGYSYKDMLMSWVCRLHQLQVTNFIICALDQETYQFSVLQDDLEHLGNGLCLDRSLFMVLSARRNSKGLPVFHDPSAPRNISFNDCHFGTACFQRVTKVKSRMVSKILKLGYNVLLSDVDVYWFGNPLPLLYSFGPGVLVAQSDEYNYTGPLNLPRRLNSGFYFARSDASSVAAMEKVVKHAARSNLSEQPSFYDTLCGEGGSYRISDNRCVEPETNLTIHFLDRNLFPNGAYLNLWQKKNVKKACMKRGCLILHNNWISGRVKKLERQVVSGLSGSTQRESRRKREPEGAPISVGLCIQSRDFHPGGREELYQYALPASHLMEKYHLDCSSWSFQKPPGVSVMAR</sequence>
<evidence type="ECO:0000313" key="4">
    <source>
        <dbReference type="Proteomes" id="UP001164929"/>
    </source>
</evidence>